<keyword evidence="5" id="KW-0812">Transmembrane</keyword>
<comment type="caution">
    <text evidence="12">The sequence shown here is derived from an EMBL/GenBank/DDBJ whole genome shotgun (WGS) entry which is preliminary data.</text>
</comment>
<keyword evidence="8 11" id="KW-0333">Golgi apparatus</keyword>
<keyword evidence="6" id="KW-0735">Signal-anchor</keyword>
<evidence type="ECO:0000256" key="10">
    <source>
        <dbReference type="ARBA" id="ARBA00023180"/>
    </source>
</evidence>
<dbReference type="Proteomes" id="UP000789524">
    <property type="component" value="Unassembled WGS sequence"/>
</dbReference>
<proteinExistence type="inferred from homology"/>
<evidence type="ECO:0000256" key="3">
    <source>
        <dbReference type="ARBA" id="ARBA00022676"/>
    </source>
</evidence>
<evidence type="ECO:0000256" key="4">
    <source>
        <dbReference type="ARBA" id="ARBA00022679"/>
    </source>
</evidence>
<evidence type="ECO:0000256" key="5">
    <source>
        <dbReference type="ARBA" id="ARBA00022692"/>
    </source>
</evidence>
<accession>A0A8J2RIF6</accession>
<evidence type="ECO:0000256" key="8">
    <source>
        <dbReference type="ARBA" id="ARBA00023034"/>
    </source>
</evidence>
<keyword evidence="9" id="KW-0472">Membrane</keyword>
<evidence type="ECO:0000313" key="12">
    <source>
        <dbReference type="EMBL" id="CAG9584345.1"/>
    </source>
</evidence>
<keyword evidence="10" id="KW-0325">Glycoprotein</keyword>
<dbReference type="EC" id="2.4.1.-" evidence="11"/>
<dbReference type="EMBL" id="CAKASE010000082">
    <property type="protein sequence ID" value="CAG9584345.1"/>
    <property type="molecule type" value="Genomic_DNA"/>
</dbReference>
<dbReference type="GO" id="GO:0008194">
    <property type="term" value="F:UDP-glycosyltransferase activity"/>
    <property type="evidence" value="ECO:0007669"/>
    <property type="project" value="TreeGrafter"/>
</dbReference>
<dbReference type="SUPFAM" id="SSF53448">
    <property type="entry name" value="Nucleotide-diphospho-sugar transferases"/>
    <property type="match status" value="1"/>
</dbReference>
<dbReference type="PANTHER" id="PTHR11214">
    <property type="entry name" value="BETA-1,3-N-ACETYLGLUCOSAMINYLTRANSFERASE"/>
    <property type="match status" value="1"/>
</dbReference>
<dbReference type="GO" id="GO:0006493">
    <property type="term" value="P:protein O-linked glycosylation"/>
    <property type="evidence" value="ECO:0007669"/>
    <property type="project" value="TreeGrafter"/>
</dbReference>
<dbReference type="AlphaFoldDB" id="A0A8J2RIF6"/>
<evidence type="ECO:0000256" key="9">
    <source>
        <dbReference type="ARBA" id="ARBA00023136"/>
    </source>
</evidence>
<dbReference type="GO" id="GO:0016758">
    <property type="term" value="F:hexosyltransferase activity"/>
    <property type="evidence" value="ECO:0007669"/>
    <property type="project" value="InterPro"/>
</dbReference>
<protein>
    <recommendedName>
        <fullName evidence="11">Hexosyltransferase</fullName>
        <ecNumber evidence="11">2.4.1.-</ecNumber>
    </recommendedName>
</protein>
<dbReference type="InterPro" id="IPR002659">
    <property type="entry name" value="Glyco_trans_31"/>
</dbReference>
<name>A0A8J2RIF6_9NEOP</name>
<organism evidence="12 13">
    <name type="scientific">Danaus chrysippus</name>
    <name type="common">African queen</name>
    <dbReference type="NCBI Taxonomy" id="151541"/>
    <lineage>
        <taxon>Eukaryota</taxon>
        <taxon>Metazoa</taxon>
        <taxon>Ecdysozoa</taxon>
        <taxon>Arthropoda</taxon>
        <taxon>Hexapoda</taxon>
        <taxon>Insecta</taxon>
        <taxon>Pterygota</taxon>
        <taxon>Neoptera</taxon>
        <taxon>Endopterygota</taxon>
        <taxon>Lepidoptera</taxon>
        <taxon>Glossata</taxon>
        <taxon>Ditrysia</taxon>
        <taxon>Papilionoidea</taxon>
        <taxon>Nymphalidae</taxon>
        <taxon>Danainae</taxon>
        <taxon>Danaini</taxon>
        <taxon>Danaina</taxon>
        <taxon>Danaus</taxon>
        <taxon>Anosia</taxon>
    </lineage>
</organism>
<dbReference type="GO" id="GO:0000139">
    <property type="term" value="C:Golgi membrane"/>
    <property type="evidence" value="ECO:0007669"/>
    <property type="project" value="UniProtKB-SubCell"/>
</dbReference>
<comment type="subcellular location">
    <subcellularLocation>
        <location evidence="1 11">Golgi apparatus membrane</location>
        <topology evidence="1 11">Single-pass type II membrane protein</topology>
    </subcellularLocation>
</comment>
<evidence type="ECO:0000256" key="11">
    <source>
        <dbReference type="RuleBase" id="RU363063"/>
    </source>
</evidence>
<evidence type="ECO:0000256" key="7">
    <source>
        <dbReference type="ARBA" id="ARBA00022989"/>
    </source>
</evidence>
<dbReference type="PANTHER" id="PTHR11214:SF349">
    <property type="entry name" value="BETA-1,3-GALACTOSYLTRANSFERASE BRN"/>
    <property type="match status" value="1"/>
</dbReference>
<keyword evidence="4" id="KW-0808">Transferase</keyword>
<evidence type="ECO:0000256" key="6">
    <source>
        <dbReference type="ARBA" id="ARBA00022968"/>
    </source>
</evidence>
<reference evidence="12" key="1">
    <citation type="submission" date="2021-09" db="EMBL/GenBank/DDBJ databases">
        <authorList>
            <person name="Martin H S."/>
        </authorList>
    </citation>
    <scope>NUCLEOTIDE SEQUENCE</scope>
</reference>
<evidence type="ECO:0000256" key="2">
    <source>
        <dbReference type="ARBA" id="ARBA00008661"/>
    </source>
</evidence>
<dbReference type="Pfam" id="PF01762">
    <property type="entry name" value="Galactosyl_T"/>
    <property type="match status" value="1"/>
</dbReference>
<gene>
    <name evidence="12" type="ORF">DCHRY22_LOCUS14949</name>
</gene>
<dbReference type="OrthoDB" id="5957813at2759"/>
<dbReference type="FunFam" id="3.90.550.50:FF:000001">
    <property type="entry name" value="Hexosyltransferase"/>
    <property type="match status" value="1"/>
</dbReference>
<keyword evidence="7" id="KW-1133">Transmembrane helix</keyword>
<keyword evidence="3 11" id="KW-0328">Glycosyltransferase</keyword>
<comment type="similarity">
    <text evidence="2 11">Belongs to the glycosyltransferase 31 family.</text>
</comment>
<sequence>MRKRKYLYIVVVGVFVFLYYVFGVDDYIHARSYDKEFDYPLNIDIRPLVDEVLAGKKPSVAPINFYPYRFLSNSGKCTLIEKIDLFIIVKSAMNNFERREAIRQTYGMETFNQGIVMSTMFFVGVDEPKSATQRRLEHEMADYKDIIQVDFQDTYHNNTIKTMMAFRWLYEHCPIADYYFFTDDDMYVSIENLLEYVKEQTDTKQIDPSSGTQINGRDSLFYAGYMFHSSPQRFKSSKWRISLEEYPFDRWPPYITAGAYVLSNRAMKVMYAASLFVKNFRFDDIYLGIVAKKANIPLTHCPRIYFYKKSSSIDGYKDVIASHGFNDPEVLMMTWKHLHIQNPNSKVG</sequence>
<dbReference type="InterPro" id="IPR029044">
    <property type="entry name" value="Nucleotide-diphossugar_trans"/>
</dbReference>
<keyword evidence="13" id="KW-1185">Reference proteome</keyword>
<dbReference type="Gene3D" id="3.90.550.50">
    <property type="match status" value="1"/>
</dbReference>
<evidence type="ECO:0000313" key="13">
    <source>
        <dbReference type="Proteomes" id="UP000789524"/>
    </source>
</evidence>
<evidence type="ECO:0000256" key="1">
    <source>
        <dbReference type="ARBA" id="ARBA00004323"/>
    </source>
</evidence>